<evidence type="ECO:0000313" key="4">
    <source>
        <dbReference type="EMBL" id="ACP26139.1"/>
    </source>
</evidence>
<evidence type="ECO:0000256" key="1">
    <source>
        <dbReference type="ARBA" id="ARBA00023002"/>
    </source>
</evidence>
<keyword evidence="5" id="KW-1185">Reference proteome</keyword>
<dbReference type="SUPFAM" id="SSF51679">
    <property type="entry name" value="Bacterial luciferase-like"/>
    <property type="match status" value="1"/>
</dbReference>
<dbReference type="STRING" id="394.NGR_c23800"/>
<dbReference type="InterPro" id="IPR036661">
    <property type="entry name" value="Luciferase-like_sf"/>
</dbReference>
<dbReference type="GO" id="GO:0005829">
    <property type="term" value="C:cytosol"/>
    <property type="evidence" value="ECO:0007669"/>
    <property type="project" value="TreeGrafter"/>
</dbReference>
<gene>
    <name evidence="4" type="ordered locus">NGR_c23800</name>
</gene>
<dbReference type="PANTHER" id="PTHR30137">
    <property type="entry name" value="LUCIFERASE-LIKE MONOOXYGENASE"/>
    <property type="match status" value="1"/>
</dbReference>
<evidence type="ECO:0000313" key="5">
    <source>
        <dbReference type="Proteomes" id="UP000001054"/>
    </source>
</evidence>
<dbReference type="Gene3D" id="3.20.20.30">
    <property type="entry name" value="Luciferase-like domain"/>
    <property type="match status" value="1"/>
</dbReference>
<organism evidence="4 5">
    <name type="scientific">Sinorhizobium fredii (strain NBRC 101917 / NGR234)</name>
    <dbReference type="NCBI Taxonomy" id="394"/>
    <lineage>
        <taxon>Bacteria</taxon>
        <taxon>Pseudomonadati</taxon>
        <taxon>Pseudomonadota</taxon>
        <taxon>Alphaproteobacteria</taxon>
        <taxon>Hyphomicrobiales</taxon>
        <taxon>Rhizobiaceae</taxon>
        <taxon>Sinorhizobium/Ensifer group</taxon>
        <taxon>Sinorhizobium</taxon>
    </lineage>
</organism>
<dbReference type="GO" id="GO:0016705">
    <property type="term" value="F:oxidoreductase activity, acting on paired donors, with incorporation or reduction of molecular oxygen"/>
    <property type="evidence" value="ECO:0007669"/>
    <property type="project" value="InterPro"/>
</dbReference>
<dbReference type="OrthoDB" id="9776438at2"/>
<sequence length="372" mass="40802">MCFPDEHLLPVRAPTICCQNGNRTGSMELGLYTFADIDPNAENKGGEGQRRLRNLIEEIELADQVGLDVFGLGEHHRPDYAASAPAVILAAAAARTKRIRLTSAVTVLSSDDPVRVFQQFATLDLVSNGRAEIMAGRGSFVESFPLFGQSLDDYDQLFAEKLDLLLAIRDSEKVTWSGEMRPPIDGRGVYPRPLQDPLPLWIAVGGTPQSVARAGALGLPMALAIIGGEPRRFAPLFDLYREAARRAGQDVSKLKTSINVHGFIADTTDVAADQFYGPQAEVMNRIGRERGWGPTSRAHFDQARSPTGNLFLGDPETVAQKIVAHQRLFRNDRFLLQMAIGPMPHGEIMRGIELYGTKVAPRVREMLAEASK</sequence>
<dbReference type="HOGENOM" id="CLU_027853_8_0_5"/>
<dbReference type="EMBL" id="CP001389">
    <property type="protein sequence ID" value="ACP26139.1"/>
    <property type="molecule type" value="Genomic_DNA"/>
</dbReference>
<keyword evidence="2" id="KW-0503">Monooxygenase</keyword>
<accession>C3MG67</accession>
<feature type="domain" description="Luciferase-like" evidence="3">
    <location>
        <begin position="27"/>
        <end position="328"/>
    </location>
</feature>
<dbReference type="PATRIC" id="fig|394.7.peg.5200"/>
<dbReference type="GO" id="GO:0004497">
    <property type="term" value="F:monooxygenase activity"/>
    <property type="evidence" value="ECO:0007669"/>
    <property type="project" value="UniProtKB-KW"/>
</dbReference>
<evidence type="ECO:0000256" key="2">
    <source>
        <dbReference type="ARBA" id="ARBA00023033"/>
    </source>
</evidence>
<dbReference type="InterPro" id="IPR011251">
    <property type="entry name" value="Luciferase-like_dom"/>
</dbReference>
<name>C3MG67_SINFN</name>
<dbReference type="Pfam" id="PF00296">
    <property type="entry name" value="Bac_luciferase"/>
    <property type="match status" value="1"/>
</dbReference>
<reference evidence="4 5" key="1">
    <citation type="journal article" date="2009" name="Appl. Environ. Microbiol.">
        <title>Rhizobium sp. strain NGR234 possesses a remarkable number of secretion systems.</title>
        <authorList>
            <person name="Schmeisser C."/>
            <person name="Liesegang H."/>
            <person name="Krysciak D."/>
            <person name="Bakkou N."/>
            <person name="Le Quere A."/>
            <person name="Wollherr A."/>
            <person name="Heinemeyer I."/>
            <person name="Morgenstern B."/>
            <person name="Pommerening-Roeser A."/>
            <person name="Flores M."/>
            <person name="Palacios R."/>
            <person name="Brenner S."/>
            <person name="Gottschalk G."/>
            <person name="Schmitz R.A."/>
            <person name="Broughton W.J."/>
            <person name="Perret X."/>
            <person name="Strittmatter A.W."/>
            <person name="Streit W.R."/>
        </authorList>
    </citation>
    <scope>NUCLEOTIDE SEQUENCE [LARGE SCALE GENOMIC DNA]</scope>
    <source>
        <strain evidence="5">NBRC 101917 / NGR234</strain>
    </source>
</reference>
<proteinExistence type="predicted"/>
<dbReference type="InterPro" id="IPR050766">
    <property type="entry name" value="Bact_Lucif_Oxidored"/>
</dbReference>
<dbReference type="eggNOG" id="COG2141">
    <property type="taxonomic scope" value="Bacteria"/>
</dbReference>
<protein>
    <submittedName>
        <fullName evidence="4">Oxidoreductase protein</fullName>
    </submittedName>
</protein>
<dbReference type="PANTHER" id="PTHR30137:SF8">
    <property type="entry name" value="BLR5498 PROTEIN"/>
    <property type="match status" value="1"/>
</dbReference>
<keyword evidence="1" id="KW-0560">Oxidoreductase</keyword>
<dbReference type="KEGG" id="rhi:NGR_c23800"/>
<evidence type="ECO:0000259" key="3">
    <source>
        <dbReference type="Pfam" id="PF00296"/>
    </source>
</evidence>
<dbReference type="NCBIfam" id="TIGR03858">
    <property type="entry name" value="LLM_2I7G"/>
    <property type="match status" value="1"/>
</dbReference>
<dbReference type="InterPro" id="IPR022290">
    <property type="entry name" value="LLM_Atu2307-like"/>
</dbReference>
<dbReference type="AlphaFoldDB" id="C3MG67"/>
<dbReference type="Proteomes" id="UP000001054">
    <property type="component" value="Chromosome"/>
</dbReference>